<organism evidence="2 3">
    <name type="scientific">Methanoculleus oceani</name>
    <dbReference type="NCBI Taxonomy" id="2184756"/>
    <lineage>
        <taxon>Archaea</taxon>
        <taxon>Methanobacteriati</taxon>
        <taxon>Methanobacteriota</taxon>
        <taxon>Stenosarchaea group</taxon>
        <taxon>Methanomicrobia</taxon>
        <taxon>Methanomicrobiales</taxon>
        <taxon>Methanomicrobiaceae</taxon>
        <taxon>Methanoculleus</taxon>
    </lineage>
</organism>
<keyword evidence="1" id="KW-0812">Transmembrane</keyword>
<keyword evidence="1" id="KW-1133">Transmembrane helix</keyword>
<feature type="transmembrane region" description="Helical" evidence="1">
    <location>
        <begin position="73"/>
        <end position="92"/>
    </location>
</feature>
<dbReference type="EMBL" id="QFDM01000001">
    <property type="protein sequence ID" value="MCM2465187.1"/>
    <property type="molecule type" value="Genomic_DNA"/>
</dbReference>
<gene>
    <name evidence="2" type="ORF">DIC75_02435</name>
</gene>
<comment type="caution">
    <text evidence="2">The sequence shown here is derived from an EMBL/GenBank/DDBJ whole genome shotgun (WGS) entry which is preliminary data.</text>
</comment>
<evidence type="ECO:0000256" key="1">
    <source>
        <dbReference type="SAM" id="Phobius"/>
    </source>
</evidence>
<evidence type="ECO:0000313" key="3">
    <source>
        <dbReference type="Proteomes" id="UP001523230"/>
    </source>
</evidence>
<reference evidence="2 3" key="1">
    <citation type="submission" date="2018-05" db="EMBL/GenBank/DDBJ databases">
        <title>Isolation and characterization of genus Methanoculleus species and their viruses from deep sea marine sediment offshore southwestern Taiwan.</title>
        <authorList>
            <person name="Wei W.-H."/>
            <person name="Chen W.-C."/>
            <person name="Lai M.-C."/>
            <person name="Chen S.-C."/>
        </authorList>
    </citation>
    <scope>NUCLEOTIDE SEQUENCE [LARGE SCALE GENOMIC DNA]</scope>
    <source>
        <strain evidence="2 3">CWC-02</strain>
    </source>
</reference>
<dbReference type="AlphaFoldDB" id="A0ABD4TC92"/>
<protein>
    <submittedName>
        <fullName evidence="2">Uncharacterized protein</fullName>
    </submittedName>
</protein>
<proteinExistence type="predicted"/>
<keyword evidence="3" id="KW-1185">Reference proteome</keyword>
<keyword evidence="1" id="KW-0472">Membrane</keyword>
<accession>A0ABD4TC92</accession>
<evidence type="ECO:0000313" key="2">
    <source>
        <dbReference type="EMBL" id="MCM2465187.1"/>
    </source>
</evidence>
<sequence>MDEIYTMLNEEAEILGVEDIPIKIRSVDPDSLELDVLIDPTDGEAPPAVLAEPADTTTYHGSGSAFSVFYSPVHLGCALGAVIVLLVGYFLVRRSRGKDAP</sequence>
<dbReference type="Proteomes" id="UP001523230">
    <property type="component" value="Unassembled WGS sequence"/>
</dbReference>
<name>A0ABD4TC92_9EURY</name>